<dbReference type="GO" id="GO:0004713">
    <property type="term" value="F:protein tyrosine kinase activity"/>
    <property type="evidence" value="ECO:0007669"/>
    <property type="project" value="TreeGrafter"/>
</dbReference>
<keyword evidence="5" id="KW-1003">Cell membrane</keyword>
<feature type="domain" description="Polysaccharide chain length determinant N-terminal" evidence="13">
    <location>
        <begin position="4"/>
        <end position="96"/>
    </location>
</feature>
<comment type="similarity">
    <text evidence="3">Belongs to the CpsC/CapA family.</text>
</comment>
<keyword evidence="15" id="KW-1185">Reference proteome</keyword>
<evidence type="ECO:0000256" key="2">
    <source>
        <dbReference type="ARBA" id="ARBA00005132"/>
    </source>
</evidence>
<evidence type="ECO:0000256" key="8">
    <source>
        <dbReference type="ARBA" id="ARBA00022989"/>
    </source>
</evidence>
<dbReference type="RefSeq" id="WP_168427155.1">
    <property type="nucleotide sequence ID" value="NZ_FNCK01000003.1"/>
</dbReference>
<comment type="function">
    <text evidence="11">Required for CpsD phosphorylation. Involved in the regulation of capsular polysaccharide biosynthesis. May be part of a complex that directs the coordinated polymerization and export to the cell surface of the capsular polysaccharide.</text>
</comment>
<organism evidence="14 15">
    <name type="scientific">Facklamia miroungae</name>
    <dbReference type="NCBI Taxonomy" id="120956"/>
    <lineage>
        <taxon>Bacteria</taxon>
        <taxon>Bacillati</taxon>
        <taxon>Bacillota</taxon>
        <taxon>Bacilli</taxon>
        <taxon>Lactobacillales</taxon>
        <taxon>Aerococcaceae</taxon>
        <taxon>Facklamia</taxon>
    </lineage>
</organism>
<proteinExistence type="inferred from homology"/>
<feature type="transmembrane region" description="Helical" evidence="12">
    <location>
        <begin position="20"/>
        <end position="41"/>
    </location>
</feature>
<protein>
    <recommendedName>
        <fullName evidence="4">Capsular polysaccharide biosynthesis protein CpsC</fullName>
    </recommendedName>
</protein>
<dbReference type="InterPro" id="IPR003856">
    <property type="entry name" value="LPS_length_determ_N"/>
</dbReference>
<evidence type="ECO:0000256" key="10">
    <source>
        <dbReference type="ARBA" id="ARBA00023169"/>
    </source>
</evidence>
<keyword evidence="6 12" id="KW-0812">Transmembrane</keyword>
<evidence type="ECO:0000256" key="12">
    <source>
        <dbReference type="SAM" id="Phobius"/>
    </source>
</evidence>
<reference evidence="14 15" key="1">
    <citation type="submission" date="2016-10" db="EMBL/GenBank/DDBJ databases">
        <authorList>
            <person name="de Groot N.N."/>
        </authorList>
    </citation>
    <scope>NUCLEOTIDE SEQUENCE [LARGE SCALE GENOMIC DNA]</scope>
    <source>
        <strain evidence="14 15">ATCC BAA-466</strain>
    </source>
</reference>
<keyword evidence="9 12" id="KW-0472">Membrane</keyword>
<gene>
    <name evidence="14" type="ORF">SAMN05421791_103238</name>
</gene>
<evidence type="ECO:0000256" key="5">
    <source>
        <dbReference type="ARBA" id="ARBA00022475"/>
    </source>
</evidence>
<dbReference type="Pfam" id="PF02706">
    <property type="entry name" value="Wzz"/>
    <property type="match status" value="1"/>
</dbReference>
<evidence type="ECO:0000256" key="1">
    <source>
        <dbReference type="ARBA" id="ARBA00004651"/>
    </source>
</evidence>
<dbReference type="EMBL" id="FNCK01000003">
    <property type="protein sequence ID" value="SDG16132.1"/>
    <property type="molecule type" value="Genomic_DNA"/>
</dbReference>
<dbReference type="PANTHER" id="PTHR32309">
    <property type="entry name" value="TYROSINE-PROTEIN KINASE"/>
    <property type="match status" value="1"/>
</dbReference>
<dbReference type="PANTHER" id="PTHR32309:SF13">
    <property type="entry name" value="FERRIC ENTEROBACTIN TRANSPORT PROTEIN FEPE"/>
    <property type="match status" value="1"/>
</dbReference>
<evidence type="ECO:0000313" key="15">
    <source>
        <dbReference type="Proteomes" id="UP000199708"/>
    </source>
</evidence>
<sequence length="248" mass="27789">MQQEEISLKDLWKLFTKHAFKIFTLMVSGIIISIGFMILFISPNYRSTAQLLVNQSEERMGQTPIQYSELQANSQLINTYRDIITGDSVLNKVSDDMNKAYSVPDLKKSITVEQSPNSQAFYVSVQLESPQAAQDVLYKVITVFEETVSDIYGGEETNIFILSPASYNPNRVSPSLPIYAIIGALMGLALAVLLILLLEISDTTVKEDEFMASLGINDLGHIYELSNKEVKGSRIVNHNSQKRTRKKV</sequence>
<dbReference type="GO" id="GO:0005886">
    <property type="term" value="C:plasma membrane"/>
    <property type="evidence" value="ECO:0007669"/>
    <property type="project" value="UniProtKB-SubCell"/>
</dbReference>
<evidence type="ECO:0000313" key="14">
    <source>
        <dbReference type="EMBL" id="SDG16132.1"/>
    </source>
</evidence>
<evidence type="ECO:0000256" key="11">
    <source>
        <dbReference type="ARBA" id="ARBA00045736"/>
    </source>
</evidence>
<keyword evidence="10" id="KW-0270">Exopolysaccharide synthesis</keyword>
<evidence type="ECO:0000256" key="9">
    <source>
        <dbReference type="ARBA" id="ARBA00023136"/>
    </source>
</evidence>
<evidence type="ECO:0000256" key="6">
    <source>
        <dbReference type="ARBA" id="ARBA00022692"/>
    </source>
</evidence>
<dbReference type="Proteomes" id="UP000199708">
    <property type="component" value="Unassembled WGS sequence"/>
</dbReference>
<evidence type="ECO:0000256" key="3">
    <source>
        <dbReference type="ARBA" id="ARBA00006683"/>
    </source>
</evidence>
<evidence type="ECO:0000259" key="13">
    <source>
        <dbReference type="Pfam" id="PF02706"/>
    </source>
</evidence>
<name>A0A1G7RZD2_9LACT</name>
<evidence type="ECO:0000256" key="4">
    <source>
        <dbReference type="ARBA" id="ARBA00020739"/>
    </source>
</evidence>
<accession>A0A1G7RZD2</accession>
<dbReference type="GO" id="GO:0000271">
    <property type="term" value="P:polysaccharide biosynthetic process"/>
    <property type="evidence" value="ECO:0007669"/>
    <property type="project" value="UniProtKB-KW"/>
</dbReference>
<comment type="subcellular location">
    <subcellularLocation>
        <location evidence="1">Cell membrane</location>
        <topology evidence="1">Multi-pass membrane protein</topology>
    </subcellularLocation>
</comment>
<comment type="pathway">
    <text evidence="2">Capsule biogenesis; capsule polysaccharide biosynthesis.</text>
</comment>
<keyword evidence="8 12" id="KW-1133">Transmembrane helix</keyword>
<evidence type="ECO:0000256" key="7">
    <source>
        <dbReference type="ARBA" id="ARBA00022903"/>
    </source>
</evidence>
<dbReference type="InterPro" id="IPR050445">
    <property type="entry name" value="Bact_polysacc_biosynth/exp"/>
</dbReference>
<feature type="transmembrane region" description="Helical" evidence="12">
    <location>
        <begin position="176"/>
        <end position="198"/>
    </location>
</feature>
<dbReference type="STRING" id="120956.SAMN05421791_103238"/>
<dbReference type="AlphaFoldDB" id="A0A1G7RZD2"/>
<keyword evidence="7" id="KW-0972">Capsule biogenesis/degradation</keyword>